<sequence length="105" mass="12115">MRLDDLDVSVEELRSWGRAIQKTPTEEFCLEELPFGRQVVAWIDQTILAFLEHGRDEALHYKRAAVIARRATALAKMTRDPGPIATYKIGERWLIKLLCEFGCRI</sequence>
<dbReference type="AlphaFoldDB" id="A0A537K2T5"/>
<evidence type="ECO:0000313" key="2">
    <source>
        <dbReference type="Proteomes" id="UP000318509"/>
    </source>
</evidence>
<reference evidence="1 2" key="1">
    <citation type="journal article" date="2019" name="Nat. Microbiol.">
        <title>Mediterranean grassland soil C-N compound turnover is dependent on rainfall and depth, and is mediated by genomically divergent microorganisms.</title>
        <authorList>
            <person name="Diamond S."/>
            <person name="Andeer P.F."/>
            <person name="Li Z."/>
            <person name="Crits-Christoph A."/>
            <person name="Burstein D."/>
            <person name="Anantharaman K."/>
            <person name="Lane K.R."/>
            <person name="Thomas B.C."/>
            <person name="Pan C."/>
            <person name="Northen T.R."/>
            <person name="Banfield J.F."/>
        </authorList>
    </citation>
    <scope>NUCLEOTIDE SEQUENCE [LARGE SCALE GENOMIC DNA]</scope>
    <source>
        <strain evidence="1">NP_3</strain>
    </source>
</reference>
<organism evidence="1 2">
    <name type="scientific">Candidatus Segetimicrobium genomatis</name>
    <dbReference type="NCBI Taxonomy" id="2569760"/>
    <lineage>
        <taxon>Bacteria</taxon>
        <taxon>Bacillati</taxon>
        <taxon>Candidatus Sysuimicrobiota</taxon>
        <taxon>Candidatus Sysuimicrobiia</taxon>
        <taxon>Candidatus Sysuimicrobiales</taxon>
        <taxon>Candidatus Segetimicrobiaceae</taxon>
        <taxon>Candidatus Segetimicrobium</taxon>
    </lineage>
</organism>
<dbReference type="EMBL" id="VBAK01000115">
    <property type="protein sequence ID" value="TMI90087.1"/>
    <property type="molecule type" value="Genomic_DNA"/>
</dbReference>
<proteinExistence type="predicted"/>
<evidence type="ECO:0000313" key="1">
    <source>
        <dbReference type="EMBL" id="TMI90087.1"/>
    </source>
</evidence>
<name>A0A537K2T5_9BACT</name>
<accession>A0A537K2T5</accession>
<comment type="caution">
    <text evidence="1">The sequence shown here is derived from an EMBL/GenBank/DDBJ whole genome shotgun (WGS) entry which is preliminary data.</text>
</comment>
<gene>
    <name evidence="1" type="ORF">E6H00_07800</name>
</gene>
<dbReference type="Proteomes" id="UP000318509">
    <property type="component" value="Unassembled WGS sequence"/>
</dbReference>
<protein>
    <submittedName>
        <fullName evidence="1">Uncharacterized protein</fullName>
    </submittedName>
</protein>